<dbReference type="PANTHER" id="PTHR24148">
    <property type="entry name" value="ANKYRIN REPEAT DOMAIN-CONTAINING PROTEIN 39 HOMOLOG-RELATED"/>
    <property type="match status" value="1"/>
</dbReference>
<dbReference type="EMBL" id="JAULSV010000003">
    <property type="protein sequence ID" value="KAK0648021.1"/>
    <property type="molecule type" value="Genomic_DNA"/>
</dbReference>
<dbReference type="Proteomes" id="UP001174936">
    <property type="component" value="Unassembled WGS sequence"/>
</dbReference>
<gene>
    <name evidence="2" type="ORF">B0T16DRAFT_111959</name>
</gene>
<comment type="caution">
    <text evidence="2">The sequence shown here is derived from an EMBL/GenBank/DDBJ whole genome shotgun (WGS) entry which is preliminary data.</text>
</comment>
<sequence>MDEGAVEPPYQYHPLRYPDSVRILQLAPSASFEDPILCTLIAYRLSDPRLNFEPVSYTWGDASDRVLIHVGGNGACLSVTRNCFNTLKSLRQPDLPRLLWIDAICINQDDVAERSAQVRIMDKVYATGQQTLIYLGEATHENDMLFAELEAADSDLGKGTIDERSKPDGFIVQQLEELLERPWFQRVWVLQEVFLNDNRLVICGQRRCSWTALRSCLFGFGNNKLVVANDLPPVFCLHRWNADRAMPAWLNLWIHLNETRALLATNPKDKIFALKALLGRDQDDVNHLIDYRFGLPEVLTNLARSLLHSVGLVILSAIRSATKRSMASWVPDWSQTDSRHFAWVTLGSDEAFDFNDDGLLASDRRKYSYHFSIISSMGTPFPLLQVYGWRIGLPSVLGPTLLFQNLEDVRLQLSPILDRNKNLSGEGSGGWQPPLIEALRWLGNEVTSFISPHGLNTLGNTRTPDPALILTMNENVQSMGAVLHGRRFALVDQRDLAILPDAAQESDVLFLIQGNPKPCLLRESSGGRWSIVGGNCHYLSLGGDKPDETLRWCLSLMERVSTKEWDDIRDALGEPVALYLE</sequence>
<feature type="domain" description="Heterokaryon incompatibility" evidence="1">
    <location>
        <begin position="53"/>
        <end position="192"/>
    </location>
</feature>
<evidence type="ECO:0000313" key="3">
    <source>
        <dbReference type="Proteomes" id="UP001174936"/>
    </source>
</evidence>
<dbReference type="AlphaFoldDB" id="A0AA40CQU8"/>
<evidence type="ECO:0000313" key="2">
    <source>
        <dbReference type="EMBL" id="KAK0648021.1"/>
    </source>
</evidence>
<dbReference type="PANTHER" id="PTHR24148:SF79">
    <property type="entry name" value="HETEROKARYON INCOMPATIBILITY DOMAIN-CONTAINING PROTEIN"/>
    <property type="match status" value="1"/>
</dbReference>
<name>A0AA40CQU8_9PEZI</name>
<dbReference type="InterPro" id="IPR010730">
    <property type="entry name" value="HET"/>
</dbReference>
<accession>A0AA40CQU8</accession>
<dbReference type="Pfam" id="PF06985">
    <property type="entry name" value="HET"/>
    <property type="match status" value="1"/>
</dbReference>
<reference evidence="2" key="1">
    <citation type="submission" date="2023-06" db="EMBL/GenBank/DDBJ databases">
        <title>Genome-scale phylogeny and comparative genomics of the fungal order Sordariales.</title>
        <authorList>
            <consortium name="Lawrence Berkeley National Laboratory"/>
            <person name="Hensen N."/>
            <person name="Bonometti L."/>
            <person name="Westerberg I."/>
            <person name="Brannstrom I.O."/>
            <person name="Guillou S."/>
            <person name="Cros-Aarteil S."/>
            <person name="Calhoun S."/>
            <person name="Haridas S."/>
            <person name="Kuo A."/>
            <person name="Mondo S."/>
            <person name="Pangilinan J."/>
            <person name="Riley R."/>
            <person name="Labutti K."/>
            <person name="Andreopoulos B."/>
            <person name="Lipzen A."/>
            <person name="Chen C."/>
            <person name="Yanf M."/>
            <person name="Daum C."/>
            <person name="Ng V."/>
            <person name="Clum A."/>
            <person name="Steindorff A."/>
            <person name="Ohm R."/>
            <person name="Martin F."/>
            <person name="Silar P."/>
            <person name="Natvig D."/>
            <person name="Lalanne C."/>
            <person name="Gautier V."/>
            <person name="Ament-Velasquez S.L."/>
            <person name="Kruys A."/>
            <person name="Hutchinson M.I."/>
            <person name="Powell A.J."/>
            <person name="Barry K."/>
            <person name="Miller A.N."/>
            <person name="Grigoriev I.V."/>
            <person name="Debuchy R."/>
            <person name="Gladieux P."/>
            <person name="Thoren M.H."/>
            <person name="Johannesson H."/>
        </authorList>
    </citation>
    <scope>NUCLEOTIDE SEQUENCE</scope>
    <source>
        <strain evidence="2">SMH2532-1</strain>
    </source>
</reference>
<dbReference type="InterPro" id="IPR052895">
    <property type="entry name" value="HetReg/Transcr_Mod"/>
</dbReference>
<protein>
    <submittedName>
        <fullName evidence="2">Heterokaryon incompatibility protein-domain-containing protein</fullName>
    </submittedName>
</protein>
<evidence type="ECO:0000259" key="1">
    <source>
        <dbReference type="Pfam" id="PF06985"/>
    </source>
</evidence>
<proteinExistence type="predicted"/>
<keyword evidence="3" id="KW-1185">Reference proteome</keyword>
<organism evidence="2 3">
    <name type="scientific">Cercophora newfieldiana</name>
    <dbReference type="NCBI Taxonomy" id="92897"/>
    <lineage>
        <taxon>Eukaryota</taxon>
        <taxon>Fungi</taxon>
        <taxon>Dikarya</taxon>
        <taxon>Ascomycota</taxon>
        <taxon>Pezizomycotina</taxon>
        <taxon>Sordariomycetes</taxon>
        <taxon>Sordariomycetidae</taxon>
        <taxon>Sordariales</taxon>
        <taxon>Lasiosphaeriaceae</taxon>
        <taxon>Cercophora</taxon>
    </lineage>
</organism>